<comment type="caution">
    <text evidence="3">The sequence shown here is derived from an EMBL/GenBank/DDBJ whole genome shotgun (WGS) entry which is preliminary data.</text>
</comment>
<dbReference type="AlphaFoldDB" id="A0A846J773"/>
<feature type="transmembrane region" description="Helical" evidence="2">
    <location>
        <begin position="68"/>
        <end position="86"/>
    </location>
</feature>
<gene>
    <name evidence="3" type="ORF">FC871_14955</name>
</gene>
<keyword evidence="2" id="KW-0812">Transmembrane</keyword>
<accession>A0A846J773</accession>
<evidence type="ECO:0000313" key="3">
    <source>
        <dbReference type="EMBL" id="NFJ09749.1"/>
    </source>
</evidence>
<dbReference type="Proteomes" id="UP000480039">
    <property type="component" value="Unassembled WGS sequence"/>
</dbReference>
<evidence type="ECO:0000256" key="2">
    <source>
        <dbReference type="SAM" id="Phobius"/>
    </source>
</evidence>
<sequence length="225" mass="25233">MTNKQENFKNNINKSQKMNEDINKNLNIEKGSYDNPEFDINYKENEVIEENNREIQDKSRRKQIEKPLKIFGIICIIATMAAVIFTDTAEVDTSQSAKNALKNKVSTSVSAGIVLLSKDENLESKDYTITHKSNVQNTKIWVWDYAAEDGDYVQVIVDGTPLGDAFMIKHKPKEFTVPAVAKVQIKGIKDGGGGITYGVRYDITGTSYFNDAPEGGFNTYTLTKE</sequence>
<keyword evidence="2" id="KW-0472">Membrane</keyword>
<dbReference type="EMBL" id="SWQE01000008">
    <property type="protein sequence ID" value="NFJ09749.1"/>
    <property type="molecule type" value="Genomic_DNA"/>
</dbReference>
<evidence type="ECO:0000256" key="1">
    <source>
        <dbReference type="SAM" id="Coils"/>
    </source>
</evidence>
<keyword evidence="1" id="KW-0175">Coiled coil</keyword>
<organism evidence="3 4">
    <name type="scientific">Clostridium botulinum</name>
    <dbReference type="NCBI Taxonomy" id="1491"/>
    <lineage>
        <taxon>Bacteria</taxon>
        <taxon>Bacillati</taxon>
        <taxon>Bacillota</taxon>
        <taxon>Clostridia</taxon>
        <taxon>Eubacteriales</taxon>
        <taxon>Clostridiaceae</taxon>
        <taxon>Clostridium</taxon>
    </lineage>
</organism>
<keyword evidence="2" id="KW-1133">Transmembrane helix</keyword>
<proteinExistence type="predicted"/>
<protein>
    <submittedName>
        <fullName evidence="3">Uncharacterized protein</fullName>
    </submittedName>
</protein>
<feature type="coiled-coil region" evidence="1">
    <location>
        <begin position="5"/>
        <end position="65"/>
    </location>
</feature>
<reference evidence="3 4" key="1">
    <citation type="submission" date="2019-04" db="EMBL/GenBank/DDBJ databases">
        <title>Genome sequencing of Clostridium botulinum Groups I-IV and Clostridium butyricum.</title>
        <authorList>
            <person name="Brunt J."/>
            <person name="Van Vliet A.H.M."/>
            <person name="Stringer S.C."/>
            <person name="Carter A.T."/>
            <person name="Peck M.W."/>
        </authorList>
    </citation>
    <scope>NUCLEOTIDE SEQUENCE [LARGE SCALE GENOMIC DNA]</scope>
    <source>
        <strain evidence="3 4">Colworth BL30</strain>
    </source>
</reference>
<evidence type="ECO:0000313" key="4">
    <source>
        <dbReference type="Proteomes" id="UP000480039"/>
    </source>
</evidence>
<name>A0A846J773_CLOBO</name>